<name>A0A836CKH6_9STRA</name>
<dbReference type="AlphaFoldDB" id="A0A836CKH6"/>
<gene>
    <name evidence="2" type="ORF">JKP88DRAFT_268011</name>
</gene>
<feature type="region of interest" description="Disordered" evidence="1">
    <location>
        <begin position="57"/>
        <end position="77"/>
    </location>
</feature>
<feature type="region of interest" description="Disordered" evidence="1">
    <location>
        <begin position="189"/>
        <end position="210"/>
    </location>
</feature>
<accession>A0A836CKH6</accession>
<evidence type="ECO:0000313" key="2">
    <source>
        <dbReference type="EMBL" id="KAG5186761.1"/>
    </source>
</evidence>
<dbReference type="OrthoDB" id="2247at2759"/>
<comment type="caution">
    <text evidence="2">The sequence shown here is derived from an EMBL/GenBank/DDBJ whole genome shotgun (WGS) entry which is preliminary data.</text>
</comment>
<evidence type="ECO:0000313" key="3">
    <source>
        <dbReference type="Proteomes" id="UP000664859"/>
    </source>
</evidence>
<dbReference type="EMBL" id="JAFCMP010000103">
    <property type="protein sequence ID" value="KAG5186761.1"/>
    <property type="molecule type" value="Genomic_DNA"/>
</dbReference>
<reference evidence="2" key="1">
    <citation type="submission" date="2021-02" db="EMBL/GenBank/DDBJ databases">
        <title>First Annotated Genome of the Yellow-green Alga Tribonema minus.</title>
        <authorList>
            <person name="Mahan K.M."/>
        </authorList>
    </citation>
    <scope>NUCLEOTIDE SEQUENCE</scope>
    <source>
        <strain evidence="2">UTEX B ZZ1240</strain>
    </source>
</reference>
<protein>
    <submittedName>
        <fullName evidence="2">Uncharacterized protein</fullName>
    </submittedName>
</protein>
<feature type="compositionally biased region" description="Polar residues" evidence="1">
    <location>
        <begin position="63"/>
        <end position="72"/>
    </location>
</feature>
<sequence length="210" mass="22737">MPVHGDLAKVNDPNAIIEIAAGPPAPTLVPQKRDEFAFVFTMSTPCDKACKRQLANGPKRQQAAGQSETGAAQQKRGAQKRKCGVFKMVLIPASSVSTSTYSLAHERSAMAPAHGKAHHFSTASAALSNAHHRRAATLRCPQGLRFGGRYADIIVRFIFKKAHMSNDDFRLFNAQGRLICNAWHQGKNPVSARAPLPPPSADCRVTHGHE</sequence>
<proteinExistence type="predicted"/>
<dbReference type="Proteomes" id="UP000664859">
    <property type="component" value="Unassembled WGS sequence"/>
</dbReference>
<organism evidence="2 3">
    <name type="scientific">Tribonema minus</name>
    <dbReference type="NCBI Taxonomy" id="303371"/>
    <lineage>
        <taxon>Eukaryota</taxon>
        <taxon>Sar</taxon>
        <taxon>Stramenopiles</taxon>
        <taxon>Ochrophyta</taxon>
        <taxon>PX clade</taxon>
        <taxon>Xanthophyceae</taxon>
        <taxon>Tribonematales</taxon>
        <taxon>Tribonemataceae</taxon>
        <taxon>Tribonema</taxon>
    </lineage>
</organism>
<keyword evidence="3" id="KW-1185">Reference proteome</keyword>
<evidence type="ECO:0000256" key="1">
    <source>
        <dbReference type="SAM" id="MobiDB-lite"/>
    </source>
</evidence>